<dbReference type="Proteomes" id="UP000054485">
    <property type="component" value="Unassembled WGS sequence"/>
</dbReference>
<organism evidence="1 2">
    <name type="scientific">Suillus luteus UH-Slu-Lm8-n1</name>
    <dbReference type="NCBI Taxonomy" id="930992"/>
    <lineage>
        <taxon>Eukaryota</taxon>
        <taxon>Fungi</taxon>
        <taxon>Dikarya</taxon>
        <taxon>Basidiomycota</taxon>
        <taxon>Agaricomycotina</taxon>
        <taxon>Agaricomycetes</taxon>
        <taxon>Agaricomycetidae</taxon>
        <taxon>Boletales</taxon>
        <taxon>Suillineae</taxon>
        <taxon>Suillaceae</taxon>
        <taxon>Suillus</taxon>
    </lineage>
</organism>
<dbReference type="OrthoDB" id="2680961at2759"/>
<reference evidence="1 2" key="1">
    <citation type="submission" date="2014-04" db="EMBL/GenBank/DDBJ databases">
        <authorList>
            <consortium name="DOE Joint Genome Institute"/>
            <person name="Kuo A."/>
            <person name="Ruytinx J."/>
            <person name="Rineau F."/>
            <person name="Colpaert J."/>
            <person name="Kohler A."/>
            <person name="Nagy L.G."/>
            <person name="Floudas D."/>
            <person name="Copeland A."/>
            <person name="Barry K.W."/>
            <person name="Cichocki N."/>
            <person name="Veneault-Fourrey C."/>
            <person name="LaButti K."/>
            <person name="Lindquist E.A."/>
            <person name="Lipzen A."/>
            <person name="Lundell T."/>
            <person name="Morin E."/>
            <person name="Murat C."/>
            <person name="Sun H."/>
            <person name="Tunlid A."/>
            <person name="Henrissat B."/>
            <person name="Grigoriev I.V."/>
            <person name="Hibbett D.S."/>
            <person name="Martin F."/>
            <person name="Nordberg H.P."/>
            <person name="Cantor M.N."/>
            <person name="Hua S.X."/>
        </authorList>
    </citation>
    <scope>NUCLEOTIDE SEQUENCE [LARGE SCALE GENOMIC DNA]</scope>
    <source>
        <strain evidence="1 2">UH-Slu-Lm8-n1</strain>
    </source>
</reference>
<keyword evidence="2" id="KW-1185">Reference proteome</keyword>
<dbReference type="InParanoid" id="A0A0D0APL8"/>
<sequence length="898" mass="99263">MHVICKMFKTEKRYIDAEWMVTNHRLELLPSYSHTDPGQDPGCSLYCMSTSSTSQVLKITHPMLLKLCLLTYGTLVRNISMVWQNTLHELKKAALTHLTLQHSADHWEELHAPIHAIFGWGRGGGLLSSKSSQADFLLIHDFLNTFAHVEQDVGEESCLSAMVPQMETALELCQKAPRSPAHESLMCAISHGNQLVLHPSRTTSTASSTNKYDRHLQRCPWVTGSKSKSRTKQEYIPMKSITSFFTSAGKKSSDAIHEKSPENTAPPSVSLAQVDQISTDTSVACMGRADGAYALLAKNAVAGDVGGVGSIASRSEIAKVLFPYKYGGSALGQEDIIPSQKNTHTSITKFSQEELAILGQELLSRRRWFVENGASPLMGNILVSNAVHWTKIRAYSGSFDERDKADAQLSEKDLNEIEKRRVMNASLILVQTRSAQLKEYLKDPRVHQAYQLLEHDDYGLVFLELFRHANSGHLQEHGLFVKIAEALADKVGRTHSNNPNAKYGARYDSEVMNFFIAMRGYGSQSAAQYGLLSQVIGGVCQCCLHVIAAQTSRHMDSPYLSPHNIARLVNDIARRGHQGVPIVLAMDCTVIKGRLAHCTMFGSHILGGMKPLSEVEVKTHEDIERIIKEVVDESSLASQYSIFPTGPLVTVPDPSHIQKVLRNNEQSGTRLLSVGDHCLTHQTLVALRKEPNSGMVKKYVENTDKQDDGAAIRLFHSNALEACLMGDGQSIQKPYHLAFAVHFLPVAPTFFLEVQQNCTIPFCTHPLLVPLDSCPPPPATAAMPVPVPLEPVNEGEMESGDEVGDGVEDDLVDMFCQQLNTRTFQECMSRTSVISVMALSIKFNLMTIECLLFSNAMAHHSSVWQTIVSVVNDKKSHLDLGAQQPGQKRSRIKVLRET</sequence>
<evidence type="ECO:0000313" key="1">
    <source>
        <dbReference type="EMBL" id="KIK33903.1"/>
    </source>
</evidence>
<accession>A0A0D0APL8</accession>
<reference evidence="2" key="2">
    <citation type="submission" date="2015-01" db="EMBL/GenBank/DDBJ databases">
        <title>Evolutionary Origins and Diversification of the Mycorrhizal Mutualists.</title>
        <authorList>
            <consortium name="DOE Joint Genome Institute"/>
            <consortium name="Mycorrhizal Genomics Consortium"/>
            <person name="Kohler A."/>
            <person name="Kuo A."/>
            <person name="Nagy L.G."/>
            <person name="Floudas D."/>
            <person name="Copeland A."/>
            <person name="Barry K.W."/>
            <person name="Cichocki N."/>
            <person name="Veneault-Fourrey C."/>
            <person name="LaButti K."/>
            <person name="Lindquist E.A."/>
            <person name="Lipzen A."/>
            <person name="Lundell T."/>
            <person name="Morin E."/>
            <person name="Murat C."/>
            <person name="Riley R."/>
            <person name="Ohm R."/>
            <person name="Sun H."/>
            <person name="Tunlid A."/>
            <person name="Henrissat B."/>
            <person name="Grigoriev I.V."/>
            <person name="Hibbett D.S."/>
            <person name="Martin F."/>
        </authorList>
    </citation>
    <scope>NUCLEOTIDE SEQUENCE [LARGE SCALE GENOMIC DNA]</scope>
    <source>
        <strain evidence="2">UH-Slu-Lm8-n1</strain>
    </source>
</reference>
<protein>
    <submittedName>
        <fullName evidence="1">Uncharacterized protein</fullName>
    </submittedName>
</protein>
<dbReference type="HOGENOM" id="CLU_322419_0_0_1"/>
<dbReference type="AlphaFoldDB" id="A0A0D0APL8"/>
<evidence type="ECO:0000313" key="2">
    <source>
        <dbReference type="Proteomes" id="UP000054485"/>
    </source>
</evidence>
<dbReference type="EMBL" id="KN835845">
    <property type="protein sequence ID" value="KIK33903.1"/>
    <property type="molecule type" value="Genomic_DNA"/>
</dbReference>
<name>A0A0D0APL8_9AGAM</name>
<gene>
    <name evidence="1" type="ORF">CY34DRAFT_788887</name>
</gene>
<dbReference type="STRING" id="930992.A0A0D0APL8"/>
<proteinExistence type="predicted"/>